<evidence type="ECO:0000259" key="1">
    <source>
        <dbReference type="Pfam" id="PF21834"/>
    </source>
</evidence>
<dbReference type="InterPro" id="IPR054189">
    <property type="entry name" value="DUF6894"/>
</dbReference>
<feature type="domain" description="DUF6894" evidence="1">
    <location>
        <begin position="3"/>
        <end position="62"/>
    </location>
</feature>
<protein>
    <recommendedName>
        <fullName evidence="1">DUF6894 domain-containing protein</fullName>
    </recommendedName>
</protein>
<gene>
    <name evidence="2" type="ORF">GB927_023560</name>
</gene>
<comment type="caution">
    <text evidence="2">The sequence shown here is derived from an EMBL/GenBank/DDBJ whole genome shotgun (WGS) entry which is preliminary data.</text>
</comment>
<sequence length="62" mass="6922">MPRFYFHISNDTETLRDEKGIILDDTAAAAAYARRIVREIAVTEKVSVLVTDADGQALMRVP</sequence>
<evidence type="ECO:0000313" key="3">
    <source>
        <dbReference type="Proteomes" id="UP000996601"/>
    </source>
</evidence>
<dbReference type="EMBL" id="WHSB02000010">
    <property type="protein sequence ID" value="MCQ4633038.1"/>
    <property type="molecule type" value="Genomic_DNA"/>
</dbReference>
<keyword evidence="3" id="KW-1185">Reference proteome</keyword>
<name>A0ABT1RCX4_9HYPH</name>
<proteinExistence type="predicted"/>
<accession>A0ABT1RCX4</accession>
<dbReference type="RefSeq" id="WP_256119666.1">
    <property type="nucleotide sequence ID" value="NZ_WHSB02000010.1"/>
</dbReference>
<reference evidence="2" key="1">
    <citation type="submission" date="2021-07" db="EMBL/GenBank/DDBJ databases">
        <title>Shinella sp. nov., a novel member of the genus Shinella from water.</title>
        <authorList>
            <person name="Deng Y."/>
        </authorList>
    </citation>
    <scope>NUCLEOTIDE SEQUENCE</scope>
    <source>
        <strain evidence="2">CPCC 100929</strain>
    </source>
</reference>
<dbReference type="Proteomes" id="UP000996601">
    <property type="component" value="Unassembled WGS sequence"/>
</dbReference>
<dbReference type="Pfam" id="PF21834">
    <property type="entry name" value="DUF6894"/>
    <property type="match status" value="1"/>
</dbReference>
<organism evidence="2 3">
    <name type="scientific">Shinella lacus</name>
    <dbReference type="NCBI Taxonomy" id="2654216"/>
    <lineage>
        <taxon>Bacteria</taxon>
        <taxon>Pseudomonadati</taxon>
        <taxon>Pseudomonadota</taxon>
        <taxon>Alphaproteobacteria</taxon>
        <taxon>Hyphomicrobiales</taxon>
        <taxon>Rhizobiaceae</taxon>
        <taxon>Shinella</taxon>
    </lineage>
</organism>
<evidence type="ECO:0000313" key="2">
    <source>
        <dbReference type="EMBL" id="MCQ4633038.1"/>
    </source>
</evidence>